<dbReference type="InterPro" id="IPR018968">
    <property type="entry name" value="Phasin"/>
</dbReference>
<proteinExistence type="predicted"/>
<dbReference type="RefSeq" id="WP_224009475.1">
    <property type="nucleotide sequence ID" value="NZ_CAJZAF010000049.1"/>
</dbReference>
<dbReference type="EMBL" id="CAJZAF010000049">
    <property type="protein sequence ID" value="CAG9186237.1"/>
    <property type="molecule type" value="Genomic_DNA"/>
</dbReference>
<keyword evidence="1" id="KW-0175">Coiled coil</keyword>
<dbReference type="NCBIfam" id="TIGR01841">
    <property type="entry name" value="phasin"/>
    <property type="match status" value="1"/>
</dbReference>
<organism evidence="3 4">
    <name type="scientific">Cupriavidus pinatubonensis</name>
    <dbReference type="NCBI Taxonomy" id="248026"/>
    <lineage>
        <taxon>Bacteria</taxon>
        <taxon>Pseudomonadati</taxon>
        <taxon>Pseudomonadota</taxon>
        <taxon>Betaproteobacteria</taxon>
        <taxon>Burkholderiales</taxon>
        <taxon>Burkholderiaceae</taxon>
        <taxon>Cupriavidus</taxon>
    </lineage>
</organism>
<feature type="domain" description="Phasin" evidence="2">
    <location>
        <begin position="7"/>
        <end position="104"/>
    </location>
</feature>
<reference evidence="3 4" key="1">
    <citation type="submission" date="2021-08" db="EMBL/GenBank/DDBJ databases">
        <authorList>
            <person name="Peeters C."/>
        </authorList>
    </citation>
    <scope>NUCLEOTIDE SEQUENCE [LARGE SCALE GENOMIC DNA]</scope>
    <source>
        <strain evidence="3 4">LMG 23994</strain>
    </source>
</reference>
<gene>
    <name evidence="3" type="ORF">LMG23994_06120</name>
</gene>
<evidence type="ECO:0000313" key="3">
    <source>
        <dbReference type="EMBL" id="CAG9186237.1"/>
    </source>
</evidence>
<dbReference type="InterPro" id="IPR010127">
    <property type="entry name" value="Phasin_subfam-1"/>
</dbReference>
<comment type="caution">
    <text evidence="3">The sequence shown here is derived from an EMBL/GenBank/DDBJ whole genome shotgun (WGS) entry which is preliminary data.</text>
</comment>
<dbReference type="Pfam" id="PF09361">
    <property type="entry name" value="Phasin_2"/>
    <property type="match status" value="1"/>
</dbReference>
<evidence type="ECO:0000259" key="2">
    <source>
        <dbReference type="Pfam" id="PF09361"/>
    </source>
</evidence>
<evidence type="ECO:0000256" key="1">
    <source>
        <dbReference type="SAM" id="Coils"/>
    </source>
</evidence>
<sequence>MPTLPTEQIGAVSAASLEGLFALTHQALAGFQRLAELNLQTMKATLAEAQERSQKALAAKNVQDLLALQASLLQPMCEGAQAYGRQLNEITSGVRAEFTKIAEIQYEANKRKIQDAIESVTKSAPAGSESAVAAWQSAVSVTTTMCEAMQQTAKQAIEVAQSNWDNAALVATNAARHASAQISRAAKQ</sequence>
<feature type="coiled-coil region" evidence="1">
    <location>
        <begin position="32"/>
        <end position="59"/>
    </location>
</feature>
<evidence type="ECO:0000313" key="4">
    <source>
        <dbReference type="Proteomes" id="UP000701702"/>
    </source>
</evidence>
<keyword evidence="4" id="KW-1185">Reference proteome</keyword>
<accession>A0ABN7ZQ96</accession>
<dbReference type="Proteomes" id="UP000701702">
    <property type="component" value="Unassembled WGS sequence"/>
</dbReference>
<protein>
    <recommendedName>
        <fullName evidence="2">Phasin domain-containing protein</fullName>
    </recommendedName>
</protein>
<name>A0ABN7ZQ96_9BURK</name>